<evidence type="ECO:0000313" key="1">
    <source>
        <dbReference type="EMBL" id="KAF2109849.1"/>
    </source>
</evidence>
<dbReference type="AlphaFoldDB" id="A0A6A5YRM7"/>
<evidence type="ECO:0000313" key="2">
    <source>
        <dbReference type="Proteomes" id="UP000799770"/>
    </source>
</evidence>
<gene>
    <name evidence="1" type="ORF">BDV96DRAFT_226707</name>
</gene>
<accession>A0A6A5YRM7</accession>
<reference evidence="1" key="1">
    <citation type="journal article" date="2020" name="Stud. Mycol.">
        <title>101 Dothideomycetes genomes: a test case for predicting lifestyles and emergence of pathogens.</title>
        <authorList>
            <person name="Haridas S."/>
            <person name="Albert R."/>
            <person name="Binder M."/>
            <person name="Bloem J."/>
            <person name="Labutti K."/>
            <person name="Salamov A."/>
            <person name="Andreopoulos B."/>
            <person name="Baker S."/>
            <person name="Barry K."/>
            <person name="Bills G."/>
            <person name="Bluhm B."/>
            <person name="Cannon C."/>
            <person name="Castanera R."/>
            <person name="Culley D."/>
            <person name="Daum C."/>
            <person name="Ezra D."/>
            <person name="Gonzalez J."/>
            <person name="Henrissat B."/>
            <person name="Kuo A."/>
            <person name="Liang C."/>
            <person name="Lipzen A."/>
            <person name="Lutzoni F."/>
            <person name="Magnuson J."/>
            <person name="Mondo S."/>
            <person name="Nolan M."/>
            <person name="Ohm R."/>
            <person name="Pangilinan J."/>
            <person name="Park H.-J."/>
            <person name="Ramirez L."/>
            <person name="Alfaro M."/>
            <person name="Sun H."/>
            <person name="Tritt A."/>
            <person name="Yoshinaga Y."/>
            <person name="Zwiers L.-H."/>
            <person name="Turgeon B."/>
            <person name="Goodwin S."/>
            <person name="Spatafora J."/>
            <person name="Crous P."/>
            <person name="Grigoriev I."/>
        </authorList>
    </citation>
    <scope>NUCLEOTIDE SEQUENCE</scope>
    <source>
        <strain evidence="1">CBS 627.86</strain>
    </source>
</reference>
<proteinExistence type="predicted"/>
<name>A0A6A5YRM7_9PLEO</name>
<organism evidence="1 2">
    <name type="scientific">Lophiotrema nucula</name>
    <dbReference type="NCBI Taxonomy" id="690887"/>
    <lineage>
        <taxon>Eukaryota</taxon>
        <taxon>Fungi</taxon>
        <taxon>Dikarya</taxon>
        <taxon>Ascomycota</taxon>
        <taxon>Pezizomycotina</taxon>
        <taxon>Dothideomycetes</taxon>
        <taxon>Pleosporomycetidae</taxon>
        <taxon>Pleosporales</taxon>
        <taxon>Lophiotremataceae</taxon>
        <taxon>Lophiotrema</taxon>
    </lineage>
</organism>
<dbReference type="EMBL" id="ML977340">
    <property type="protein sequence ID" value="KAF2109849.1"/>
    <property type="molecule type" value="Genomic_DNA"/>
</dbReference>
<keyword evidence="2" id="KW-1185">Reference proteome</keyword>
<sequence length="235" mass="26402">MSTASFLALAPELRNRVYAFYFVDTPAGSTVPITNSPLALALTCRQLYNETCALAFPATIFLTKCWSLVELLAKVERLRPNLRPAVEGLELAIGVSDFLTHPRSLDGLRFADAGLRGLKELHIRFSGGPQPWEREVYIGYNLEIVLWKTVAYCKNESLKTIRLVHHGAIRKLDMVRLSGGMRKKLPLRWAPTMVWEVRSNPQDEYFELVHNPGQGLEPRIVSISLVEVSPGESLD</sequence>
<dbReference type="PANTHER" id="PTHR38790">
    <property type="entry name" value="2EXR DOMAIN-CONTAINING PROTEIN-RELATED"/>
    <property type="match status" value="1"/>
</dbReference>
<dbReference type="OrthoDB" id="62952at2759"/>
<dbReference type="Proteomes" id="UP000799770">
    <property type="component" value="Unassembled WGS sequence"/>
</dbReference>
<protein>
    <submittedName>
        <fullName evidence="1">Uncharacterized protein</fullName>
    </submittedName>
</protein>